<dbReference type="Proteomes" id="UP000515981">
    <property type="component" value="Chromosome"/>
</dbReference>
<dbReference type="RefSeq" id="WP_117464907.1">
    <property type="nucleotide sequence ID" value="NZ_CP060633.1"/>
</dbReference>
<evidence type="ECO:0000256" key="1">
    <source>
        <dbReference type="SAM" id="Phobius"/>
    </source>
</evidence>
<evidence type="ECO:0000313" key="3">
    <source>
        <dbReference type="Proteomes" id="UP000515981"/>
    </source>
</evidence>
<dbReference type="EMBL" id="CP060633">
    <property type="protein sequence ID" value="QNM01264.1"/>
    <property type="molecule type" value="Genomic_DNA"/>
</dbReference>
<feature type="transmembrane region" description="Helical" evidence="1">
    <location>
        <begin position="223"/>
        <end position="242"/>
    </location>
</feature>
<name>A0A7G9FRT2_9FIRM</name>
<proteinExistence type="predicted"/>
<dbReference type="AlphaFoldDB" id="A0A7G9FRT2"/>
<keyword evidence="1" id="KW-0812">Transmembrane</keyword>
<organism evidence="2 3">
    <name type="scientific">Simiaoa sunii</name>
    <dbReference type="NCBI Taxonomy" id="2763672"/>
    <lineage>
        <taxon>Bacteria</taxon>
        <taxon>Bacillati</taxon>
        <taxon>Bacillota</taxon>
        <taxon>Clostridia</taxon>
        <taxon>Lachnospirales</taxon>
        <taxon>Lachnospiraceae</taxon>
        <taxon>Simiaoa</taxon>
    </lineage>
</organism>
<keyword evidence="1" id="KW-0472">Membrane</keyword>
<keyword evidence="1" id="KW-1133">Transmembrane helix</keyword>
<sequence>MNQKKKIENYQQIAMGTGLRYDETNDLFHGERDGFDFIVYAPDARYPYMMVLHTAAKSADGSTFDKQAVKGFQKSSKKIASFGQKNLDIRVSLKAQSNAEKCKDTLNEALAATTTFLRTNSYSPCCDLCGQNVETGAFRMGGEYYHLCPDCEMKMRSDIAMNAQQTAQKKENIVGGIVGALLGSLLGMLSVLILSQLGYVAALSGVIMAVCVLKGYEMLGGKLTKKAVVISAVIMILMTYFADRVDWAIILFNQGGGAEAGYSLFECYRLIPAALSAEIIDMGSYIGNLVLQYLFVALGAIPTVIGKMKQKKEEGIIARLN</sequence>
<feature type="transmembrane region" description="Helical" evidence="1">
    <location>
        <begin position="173"/>
        <end position="193"/>
    </location>
</feature>
<keyword evidence="3" id="KW-1185">Reference proteome</keyword>
<accession>A0A7G9FRT2</accession>
<reference evidence="2 3" key="1">
    <citation type="submission" date="2020-08" db="EMBL/GenBank/DDBJ databases">
        <authorList>
            <person name="Liu C."/>
            <person name="Sun Q."/>
        </authorList>
    </citation>
    <scope>NUCLEOTIDE SEQUENCE [LARGE SCALE GENOMIC DNA]</scope>
    <source>
        <strain evidence="2 3">NSJ-8</strain>
    </source>
</reference>
<feature type="transmembrane region" description="Helical" evidence="1">
    <location>
        <begin position="285"/>
        <end position="305"/>
    </location>
</feature>
<dbReference type="KEGG" id="ssun:H9Q77_08950"/>
<protein>
    <submittedName>
        <fullName evidence="2">Uncharacterized protein</fullName>
    </submittedName>
</protein>
<gene>
    <name evidence="2" type="ORF">H9Q77_08950</name>
</gene>
<evidence type="ECO:0000313" key="2">
    <source>
        <dbReference type="EMBL" id="QNM01264.1"/>
    </source>
</evidence>
<feature type="transmembrane region" description="Helical" evidence="1">
    <location>
        <begin position="199"/>
        <end position="216"/>
    </location>
</feature>